<keyword evidence="4" id="KW-1185">Reference proteome</keyword>
<evidence type="ECO:0000313" key="4">
    <source>
        <dbReference type="Proteomes" id="UP001249851"/>
    </source>
</evidence>
<evidence type="ECO:0000256" key="1">
    <source>
        <dbReference type="SAM" id="MobiDB-lite"/>
    </source>
</evidence>
<protein>
    <submittedName>
        <fullName evidence="3">Transposon Tf2-9 polyprotein</fullName>
    </submittedName>
</protein>
<gene>
    <name evidence="3" type="ORF">P5673_029972</name>
</gene>
<feature type="compositionally biased region" description="Acidic residues" evidence="1">
    <location>
        <begin position="482"/>
        <end position="491"/>
    </location>
</feature>
<dbReference type="InterPro" id="IPR013087">
    <property type="entry name" value="Znf_C2H2_type"/>
</dbReference>
<dbReference type="Pfam" id="PF17919">
    <property type="entry name" value="RT_RNaseH_2"/>
    <property type="match status" value="1"/>
</dbReference>
<dbReference type="InterPro" id="IPR043502">
    <property type="entry name" value="DNA/RNA_pol_sf"/>
</dbReference>
<reference evidence="3" key="2">
    <citation type="journal article" date="2023" name="Science">
        <title>Genomic signatures of disease resistance in endangered staghorn corals.</title>
        <authorList>
            <person name="Vollmer S.V."/>
            <person name="Selwyn J.D."/>
            <person name="Despard B.A."/>
            <person name="Roesel C.L."/>
        </authorList>
    </citation>
    <scope>NUCLEOTIDE SEQUENCE</scope>
    <source>
        <strain evidence="3">K2</strain>
    </source>
</reference>
<dbReference type="InterPro" id="IPR043128">
    <property type="entry name" value="Rev_trsase/Diguanyl_cyclase"/>
</dbReference>
<dbReference type="FunFam" id="3.30.70.270:FF:000026">
    <property type="entry name" value="Transposon Ty3-G Gag-Pol polyprotein"/>
    <property type="match status" value="1"/>
</dbReference>
<dbReference type="Proteomes" id="UP001249851">
    <property type="component" value="Unassembled WGS sequence"/>
</dbReference>
<evidence type="ECO:0000313" key="3">
    <source>
        <dbReference type="EMBL" id="KAK2549583.1"/>
    </source>
</evidence>
<reference evidence="3" key="1">
    <citation type="journal article" date="2023" name="G3 (Bethesda)">
        <title>Whole genome assembly and annotation of the endangered Caribbean coral Acropora cervicornis.</title>
        <authorList>
            <person name="Selwyn J.D."/>
            <person name="Vollmer S.V."/>
        </authorList>
    </citation>
    <scope>NUCLEOTIDE SEQUENCE</scope>
    <source>
        <strain evidence="3">K2</strain>
    </source>
</reference>
<name>A0AAD9PVC8_ACRCE</name>
<accession>A0AAD9PVC8</accession>
<dbReference type="EMBL" id="JARQWQ010000124">
    <property type="protein sequence ID" value="KAK2549583.1"/>
    <property type="molecule type" value="Genomic_DNA"/>
</dbReference>
<sequence>MPRPDNIKAVRRFCGFLNYLAKFMPKLSEVMEPIRNLTCEQSEWNWTHEHNKPFMRIKEMAITAPLLKYYNPQEELTIKCDASERGLGAAHLQKGRPVAFASRAMTETKSRYAQILGQRYAEFLDCTLTSRYVTSTVHRNRCHSKETMTPGYKDFTFQEDFDAIVAVLEEDESLEGQFHEAVQEVQRQDIACSICHKVCKSKNGLSLHMNAKHKENNNEDIQEQSGQRTAFTADTLIDLVNDLKTTISKKKVFTTAMKEYLSPVDIDEIKKSLQEKEISGLQYLGGYVLQNLHNKHRASKNWKSTESQQAMSLLRACKEESSTINESQKLIASLTCGGLWNPTKKAQKIFTRAEHYFRNNKTGQCQRFINLNIMVENCCKDTEFVGDFARLLYGAVHNLFHVTSRIHRCPQNRMSDARPQHWECPESPLTWQDKDFALTDLFVARGNIMECDTDESHFLNLESEDLDRLESLADSYFSTRENEEETSDSDSDSSSGDNIRR</sequence>
<dbReference type="PANTHER" id="PTHR37984:SF8">
    <property type="entry name" value="CCHC-TYPE DOMAIN-CONTAINING PROTEIN"/>
    <property type="match status" value="1"/>
</dbReference>
<feature type="region of interest" description="Disordered" evidence="1">
    <location>
        <begin position="477"/>
        <end position="501"/>
    </location>
</feature>
<dbReference type="SUPFAM" id="SSF56672">
    <property type="entry name" value="DNA/RNA polymerases"/>
    <property type="match status" value="1"/>
</dbReference>
<dbReference type="PROSITE" id="PS00028">
    <property type="entry name" value="ZINC_FINGER_C2H2_1"/>
    <property type="match status" value="1"/>
</dbReference>
<proteinExistence type="predicted"/>
<organism evidence="3 4">
    <name type="scientific">Acropora cervicornis</name>
    <name type="common">Staghorn coral</name>
    <dbReference type="NCBI Taxonomy" id="6130"/>
    <lineage>
        <taxon>Eukaryota</taxon>
        <taxon>Metazoa</taxon>
        <taxon>Cnidaria</taxon>
        <taxon>Anthozoa</taxon>
        <taxon>Hexacorallia</taxon>
        <taxon>Scleractinia</taxon>
        <taxon>Astrocoeniina</taxon>
        <taxon>Acroporidae</taxon>
        <taxon>Acropora</taxon>
    </lineage>
</organism>
<dbReference type="InterPro" id="IPR041577">
    <property type="entry name" value="RT_RNaseH_2"/>
</dbReference>
<dbReference type="PANTHER" id="PTHR37984">
    <property type="entry name" value="PROTEIN CBG26694"/>
    <property type="match status" value="1"/>
</dbReference>
<dbReference type="AlphaFoldDB" id="A0AAD9PVC8"/>
<dbReference type="InterPro" id="IPR050951">
    <property type="entry name" value="Retrovirus_Pol_polyprotein"/>
</dbReference>
<comment type="caution">
    <text evidence="3">The sequence shown here is derived from an EMBL/GenBank/DDBJ whole genome shotgun (WGS) entry which is preliminary data.</text>
</comment>
<feature type="domain" description="C2H2-type" evidence="2">
    <location>
        <begin position="192"/>
        <end position="213"/>
    </location>
</feature>
<evidence type="ECO:0000259" key="2">
    <source>
        <dbReference type="PROSITE" id="PS00028"/>
    </source>
</evidence>
<dbReference type="Gene3D" id="3.30.70.270">
    <property type="match status" value="1"/>
</dbReference>